<feature type="domain" description="Chorismate-utilising enzyme C-terminal" evidence="6">
    <location>
        <begin position="94"/>
        <end position="337"/>
    </location>
</feature>
<protein>
    <recommendedName>
        <fullName evidence="3">isochorismate synthase</fullName>
        <ecNumber evidence="3">5.4.4.2</ecNumber>
    </recommendedName>
    <alternativeName>
        <fullName evidence="5">Isochorismate mutase</fullName>
    </alternativeName>
</protein>
<dbReference type="SUPFAM" id="SSF56322">
    <property type="entry name" value="ADC synthase"/>
    <property type="match status" value="1"/>
</dbReference>
<evidence type="ECO:0000256" key="2">
    <source>
        <dbReference type="ARBA" id="ARBA00005297"/>
    </source>
</evidence>
<reference evidence="7 8" key="1">
    <citation type="submission" date="2024-05" db="EMBL/GenBank/DDBJ databases">
        <authorList>
            <person name="Duchaud E."/>
        </authorList>
    </citation>
    <scope>NUCLEOTIDE SEQUENCE [LARGE SCALE GENOMIC DNA]</scope>
    <source>
        <strain evidence="7">Ena-SAMPLE-TAB-13-05-2024-13:56:06:370-140305</strain>
    </source>
</reference>
<dbReference type="PANTHER" id="PTHR42839">
    <property type="entry name" value="ISOCHORISMATE SYNTHASE ENTC"/>
    <property type="match status" value="1"/>
</dbReference>
<dbReference type="Proteomes" id="UP001497602">
    <property type="component" value="Unassembled WGS sequence"/>
</dbReference>
<evidence type="ECO:0000313" key="8">
    <source>
        <dbReference type="Proteomes" id="UP001497602"/>
    </source>
</evidence>
<keyword evidence="8" id="KW-1185">Reference proteome</keyword>
<dbReference type="EMBL" id="CAXJRC010000033">
    <property type="protein sequence ID" value="CAL2107396.1"/>
    <property type="molecule type" value="Genomic_DNA"/>
</dbReference>
<dbReference type="InterPro" id="IPR004561">
    <property type="entry name" value="IsoChor_synthase"/>
</dbReference>
<evidence type="ECO:0000256" key="1">
    <source>
        <dbReference type="ARBA" id="ARBA00000799"/>
    </source>
</evidence>
<name>A0ABP1FAJ4_9FLAO</name>
<evidence type="ECO:0000313" key="7">
    <source>
        <dbReference type="EMBL" id="CAL2107396.1"/>
    </source>
</evidence>
<dbReference type="EC" id="5.4.4.2" evidence="3"/>
<evidence type="ECO:0000259" key="6">
    <source>
        <dbReference type="Pfam" id="PF00425"/>
    </source>
</evidence>
<accession>A0ABP1FAJ4</accession>
<proteinExistence type="inferred from homology"/>
<organism evidence="7 8">
    <name type="scientific">Tenacibaculum vairaonense</name>
    <dbReference type="NCBI Taxonomy" id="3137860"/>
    <lineage>
        <taxon>Bacteria</taxon>
        <taxon>Pseudomonadati</taxon>
        <taxon>Bacteroidota</taxon>
        <taxon>Flavobacteriia</taxon>
        <taxon>Flavobacteriales</taxon>
        <taxon>Flavobacteriaceae</taxon>
        <taxon>Tenacibaculum</taxon>
    </lineage>
</organism>
<dbReference type="Gene3D" id="3.60.120.10">
    <property type="entry name" value="Anthranilate synthase"/>
    <property type="match status" value="1"/>
</dbReference>
<dbReference type="Pfam" id="PF00425">
    <property type="entry name" value="Chorismate_bind"/>
    <property type="match status" value="1"/>
</dbReference>
<dbReference type="NCBIfam" id="TIGR00543">
    <property type="entry name" value="isochor_syn"/>
    <property type="match status" value="1"/>
</dbReference>
<evidence type="ECO:0000256" key="5">
    <source>
        <dbReference type="ARBA" id="ARBA00041564"/>
    </source>
</evidence>
<evidence type="ECO:0000256" key="3">
    <source>
        <dbReference type="ARBA" id="ARBA00012824"/>
    </source>
</evidence>
<comment type="similarity">
    <text evidence="2">Belongs to the isochorismate synthase family.</text>
</comment>
<dbReference type="InterPro" id="IPR005801">
    <property type="entry name" value="ADC_synthase"/>
</dbReference>
<keyword evidence="4 7" id="KW-0413">Isomerase</keyword>
<gene>
    <name evidence="7" type="ORF">T190115A13A_30242</name>
</gene>
<evidence type="ECO:0000256" key="4">
    <source>
        <dbReference type="ARBA" id="ARBA00023235"/>
    </source>
</evidence>
<comment type="catalytic activity">
    <reaction evidence="1">
        <text>chorismate = isochorismate</text>
        <dbReference type="Rhea" id="RHEA:18985"/>
        <dbReference type="ChEBI" id="CHEBI:29748"/>
        <dbReference type="ChEBI" id="CHEBI:29780"/>
        <dbReference type="EC" id="5.4.4.2"/>
    </reaction>
</comment>
<dbReference type="PANTHER" id="PTHR42839:SF2">
    <property type="entry name" value="ISOCHORISMATE SYNTHASE ENTC"/>
    <property type="match status" value="1"/>
</dbReference>
<dbReference type="InterPro" id="IPR015890">
    <property type="entry name" value="Chorismate_C"/>
</dbReference>
<comment type="caution">
    <text evidence="7">The sequence shown here is derived from an EMBL/GenBank/DDBJ whole genome shotgun (WGS) entry which is preliminary data.</text>
</comment>
<sequence>MSILKKINLYLKEELPFVAYRKPNSTILKGVFQNDNILNITKHYNGSGFIFAPFDNRKEAILIPWNNATLLEEKIDYDTKLKDLNNFYSDTSSKSKHIEVVKRAIKAIKTGIFKKVVLSRKEIINLSNFDAQVILQTLLNTYNNALVYIWYHPKVGLWLGATPETLVKINGAKFETMSLAGTQPFTPDKEIIWQPKEIEEQQLVTDYITTKLKKICKEVYTNKTETVKAGNLLHLKTKISGVIKNNATDIIKTLHPTPAVCGYPKNESQQFILENEGYNRLFYTGFLGELNLKDKATELFVNLRCMQIENNLATIYVGGGITQDSIPEKEWDETVAKTLTMKRVL</sequence>
<dbReference type="GO" id="GO:0008909">
    <property type="term" value="F:isochorismate synthase activity"/>
    <property type="evidence" value="ECO:0007669"/>
    <property type="project" value="UniProtKB-EC"/>
</dbReference>
<dbReference type="RefSeq" id="WP_348739016.1">
    <property type="nucleotide sequence ID" value="NZ_CAXJRC010000033.1"/>
</dbReference>